<proteinExistence type="predicted"/>
<dbReference type="EMBL" id="JARVCO010000010">
    <property type="protein sequence ID" value="MDZ8118680.1"/>
    <property type="molecule type" value="Genomic_DNA"/>
</dbReference>
<dbReference type="Proteomes" id="UP001290861">
    <property type="component" value="Unassembled WGS sequence"/>
</dbReference>
<name>A0ABU5MWX7_9BACT</name>
<gene>
    <name evidence="2" type="ORF">P9H32_08565</name>
</gene>
<organism evidence="2 3">
    <name type="scientific">Pontiella agarivorans</name>
    <dbReference type="NCBI Taxonomy" id="3038953"/>
    <lineage>
        <taxon>Bacteria</taxon>
        <taxon>Pseudomonadati</taxon>
        <taxon>Kiritimatiellota</taxon>
        <taxon>Kiritimatiellia</taxon>
        <taxon>Kiritimatiellales</taxon>
        <taxon>Pontiellaceae</taxon>
        <taxon>Pontiella</taxon>
    </lineage>
</organism>
<comment type="caution">
    <text evidence="2">The sequence shown here is derived from an EMBL/GenBank/DDBJ whole genome shotgun (WGS) entry which is preliminary data.</text>
</comment>
<evidence type="ECO:0000313" key="3">
    <source>
        <dbReference type="Proteomes" id="UP001290861"/>
    </source>
</evidence>
<evidence type="ECO:0008006" key="4">
    <source>
        <dbReference type="Google" id="ProtNLM"/>
    </source>
</evidence>
<dbReference type="RefSeq" id="WP_322608478.1">
    <property type="nucleotide sequence ID" value="NZ_JARVCO010000010.1"/>
</dbReference>
<feature type="signal peptide" evidence="1">
    <location>
        <begin position="1"/>
        <end position="26"/>
    </location>
</feature>
<sequence length="129" mass="13991">MKRLITMTAAGLLVLAGCSTFGPGQAGVEIQSSKDVLITNVHIDQMEGGVMVHGSLRPKNNSVTRVGHVDVEFIRADGEVLQMVKADTNTDQFSRKSARRPTFSATAEIEGFASVRLEHHPDTLQQCDL</sequence>
<evidence type="ECO:0000256" key="1">
    <source>
        <dbReference type="SAM" id="SignalP"/>
    </source>
</evidence>
<evidence type="ECO:0000313" key="2">
    <source>
        <dbReference type="EMBL" id="MDZ8118680.1"/>
    </source>
</evidence>
<dbReference type="PROSITE" id="PS51257">
    <property type="entry name" value="PROKAR_LIPOPROTEIN"/>
    <property type="match status" value="1"/>
</dbReference>
<reference evidence="2 3" key="1">
    <citation type="journal article" date="2024" name="Appl. Environ. Microbiol.">
        <title>Pontiella agarivorans sp. nov., a novel marine anaerobic bacterium capable of degrading macroalgal polysaccharides and fixing nitrogen.</title>
        <authorList>
            <person name="Liu N."/>
            <person name="Kivenson V."/>
            <person name="Peng X."/>
            <person name="Cui Z."/>
            <person name="Lankiewicz T.S."/>
            <person name="Gosselin K.M."/>
            <person name="English C.J."/>
            <person name="Blair E.M."/>
            <person name="O'Malley M.A."/>
            <person name="Valentine D.L."/>
        </authorList>
    </citation>
    <scope>NUCLEOTIDE SEQUENCE [LARGE SCALE GENOMIC DNA]</scope>
    <source>
        <strain evidence="2 3">NLcol2</strain>
    </source>
</reference>
<keyword evidence="3" id="KW-1185">Reference proteome</keyword>
<feature type="chain" id="PRO_5046040636" description="Lipoprotein" evidence="1">
    <location>
        <begin position="27"/>
        <end position="129"/>
    </location>
</feature>
<protein>
    <recommendedName>
        <fullName evidence="4">Lipoprotein</fullName>
    </recommendedName>
</protein>
<accession>A0ABU5MWX7</accession>
<keyword evidence="1" id="KW-0732">Signal</keyword>